<accession>A0ABS0RRM2</accession>
<dbReference type="RefSeq" id="WP_198282483.1">
    <property type="nucleotide sequence ID" value="NZ_BAAAIF010000035.1"/>
</dbReference>
<comment type="caution">
    <text evidence="2">The sequence shown here is derived from an EMBL/GenBank/DDBJ whole genome shotgun (WGS) entry which is preliminary data.</text>
</comment>
<evidence type="ECO:0008006" key="4">
    <source>
        <dbReference type="Google" id="ProtNLM"/>
    </source>
</evidence>
<proteinExistence type="predicted"/>
<evidence type="ECO:0000313" key="2">
    <source>
        <dbReference type="EMBL" id="MBI0320118.1"/>
    </source>
</evidence>
<protein>
    <recommendedName>
        <fullName evidence="4">PknH-like extracellular domain-containing protein</fullName>
    </recommendedName>
</protein>
<reference evidence="2 3" key="1">
    <citation type="submission" date="2020-12" db="EMBL/GenBank/DDBJ databases">
        <authorList>
            <person name="Kusuma A.B."/>
            <person name="Nouioui I."/>
            <person name="Goodfellow M."/>
        </authorList>
    </citation>
    <scope>NUCLEOTIDE SEQUENCE [LARGE SCALE GENOMIC DNA]</scope>
    <source>
        <strain evidence="2 3">DSM 41764</strain>
    </source>
</reference>
<feature type="region of interest" description="Disordered" evidence="1">
    <location>
        <begin position="62"/>
        <end position="82"/>
    </location>
</feature>
<keyword evidence="3" id="KW-1185">Reference proteome</keyword>
<dbReference type="EMBL" id="JAEEAQ010001215">
    <property type="protein sequence ID" value="MBI0320118.1"/>
    <property type="molecule type" value="Genomic_DNA"/>
</dbReference>
<evidence type="ECO:0000256" key="1">
    <source>
        <dbReference type="SAM" id="MobiDB-lite"/>
    </source>
</evidence>
<evidence type="ECO:0000313" key="3">
    <source>
        <dbReference type="Proteomes" id="UP000638849"/>
    </source>
</evidence>
<gene>
    <name evidence="2" type="ORF">JBF12_45680</name>
</gene>
<sequence>MRKPTHSFRGAALGVVAAAVGVVAVAGTGPALAHAPSAQGQGQAQAQARGEAQVAVPLRTPGHLVPRELPPHPSSDWYASDVTKGLPETPPFCVEKTFPSAGATHRTFWTEYDTGASQIVVRTGTVDAARKLAAAAEKKIRNCAADWERQFPEGTASWRDYGGLTAEDGAHVYGVHTSYPDSEPGIHLFGVGRDGRTVTVVTWGEMGGYDQAPLADFKRTATTAVVKLYHP</sequence>
<name>A0ABS0RRM2_9ACTN</name>
<dbReference type="Proteomes" id="UP000638849">
    <property type="component" value="Unassembled WGS sequence"/>
</dbReference>
<organism evidence="2 3">
    <name type="scientific">Streptomyces javensis</name>
    <dbReference type="NCBI Taxonomy" id="114698"/>
    <lineage>
        <taxon>Bacteria</taxon>
        <taxon>Bacillati</taxon>
        <taxon>Actinomycetota</taxon>
        <taxon>Actinomycetes</taxon>
        <taxon>Kitasatosporales</taxon>
        <taxon>Streptomycetaceae</taxon>
        <taxon>Streptomyces</taxon>
        <taxon>Streptomyces violaceusniger group</taxon>
    </lineage>
</organism>